<keyword evidence="13" id="KW-0961">Cell wall biogenesis/degradation</keyword>
<evidence type="ECO:0000256" key="13">
    <source>
        <dbReference type="ARBA" id="ARBA00023316"/>
    </source>
</evidence>
<evidence type="ECO:0000256" key="1">
    <source>
        <dbReference type="ARBA" id="ARBA00004401"/>
    </source>
</evidence>
<organism evidence="18 19">
    <name type="scientific">Clostridium brassicae</name>
    <dbReference type="NCBI Taxonomy" id="2999072"/>
    <lineage>
        <taxon>Bacteria</taxon>
        <taxon>Bacillati</taxon>
        <taxon>Bacillota</taxon>
        <taxon>Clostridia</taxon>
        <taxon>Eubacteriales</taxon>
        <taxon>Clostridiaceae</taxon>
        <taxon>Clostridium</taxon>
    </lineage>
</organism>
<evidence type="ECO:0000256" key="12">
    <source>
        <dbReference type="ARBA" id="ARBA00023251"/>
    </source>
</evidence>
<protein>
    <recommendedName>
        <fullName evidence="2">Penicillin-binding protein 1A</fullName>
        <ecNumber evidence="14">2.4.99.28</ecNumber>
    </recommendedName>
</protein>
<evidence type="ECO:0000256" key="4">
    <source>
        <dbReference type="ARBA" id="ARBA00022676"/>
    </source>
</evidence>
<keyword evidence="3" id="KW-1003">Cell membrane</keyword>
<feature type="domain" description="Glycosyl transferase family 51" evidence="17">
    <location>
        <begin position="40"/>
        <end position="208"/>
    </location>
</feature>
<name>A0ABT4DCL3_9CLOT</name>
<keyword evidence="5" id="KW-0808">Transferase</keyword>
<keyword evidence="4" id="KW-0328">Glycosyltransferase</keyword>
<dbReference type="EC" id="2.4.99.28" evidence="14"/>
<evidence type="ECO:0000313" key="18">
    <source>
        <dbReference type="EMBL" id="MCY6960054.1"/>
    </source>
</evidence>
<dbReference type="InterPro" id="IPR023346">
    <property type="entry name" value="Lysozyme-like_dom_sf"/>
</dbReference>
<dbReference type="SUPFAM" id="SSF53955">
    <property type="entry name" value="Lysozyme-like"/>
    <property type="match status" value="1"/>
</dbReference>
<proteinExistence type="predicted"/>
<evidence type="ECO:0000256" key="15">
    <source>
        <dbReference type="ARBA" id="ARBA00049902"/>
    </source>
</evidence>
<keyword evidence="19" id="KW-1185">Reference proteome</keyword>
<keyword evidence="6" id="KW-0812">Transmembrane</keyword>
<keyword evidence="10" id="KW-1133">Transmembrane helix</keyword>
<dbReference type="PANTHER" id="PTHR32282:SF11">
    <property type="entry name" value="PENICILLIN-BINDING PROTEIN 1B"/>
    <property type="match status" value="1"/>
</dbReference>
<accession>A0ABT4DCL3</accession>
<comment type="caution">
    <text evidence="18">The sequence shown here is derived from an EMBL/GenBank/DDBJ whole genome shotgun (WGS) entry which is preliminary data.</text>
</comment>
<dbReference type="Proteomes" id="UP001144612">
    <property type="component" value="Unassembled WGS sequence"/>
</dbReference>
<evidence type="ECO:0000313" key="19">
    <source>
        <dbReference type="Proteomes" id="UP001144612"/>
    </source>
</evidence>
<dbReference type="EMBL" id="JAPQFJ010000019">
    <property type="protein sequence ID" value="MCY6960054.1"/>
    <property type="molecule type" value="Genomic_DNA"/>
</dbReference>
<dbReference type="InterPro" id="IPR036950">
    <property type="entry name" value="PBP_transglycosylase"/>
</dbReference>
<reference evidence="18" key="1">
    <citation type="submission" date="2022-12" db="EMBL/GenBank/DDBJ databases">
        <title>Clostridium sp. nov., isolated from industrial wastewater.</title>
        <authorList>
            <person name="Jiayan W."/>
        </authorList>
    </citation>
    <scope>NUCLEOTIDE SEQUENCE</scope>
    <source>
        <strain evidence="18">ZC22-4</strain>
    </source>
</reference>
<evidence type="ECO:0000256" key="10">
    <source>
        <dbReference type="ARBA" id="ARBA00022989"/>
    </source>
</evidence>
<evidence type="ECO:0000256" key="9">
    <source>
        <dbReference type="ARBA" id="ARBA00022984"/>
    </source>
</evidence>
<evidence type="ECO:0000256" key="14">
    <source>
        <dbReference type="ARBA" id="ARBA00044770"/>
    </source>
</evidence>
<evidence type="ECO:0000256" key="5">
    <source>
        <dbReference type="ARBA" id="ARBA00022679"/>
    </source>
</evidence>
<dbReference type="Pfam" id="PF00912">
    <property type="entry name" value="Transgly"/>
    <property type="match status" value="1"/>
</dbReference>
<evidence type="ECO:0000256" key="2">
    <source>
        <dbReference type="ARBA" id="ARBA00018638"/>
    </source>
</evidence>
<keyword evidence="7" id="KW-0133">Cell shape</keyword>
<evidence type="ECO:0000256" key="7">
    <source>
        <dbReference type="ARBA" id="ARBA00022960"/>
    </source>
</evidence>
<dbReference type="InterPro" id="IPR001264">
    <property type="entry name" value="Glyco_trans_51"/>
</dbReference>
<dbReference type="InterPro" id="IPR050396">
    <property type="entry name" value="Glycosyltr_51/Transpeptidase"/>
</dbReference>
<dbReference type="RefSeq" id="WP_268062490.1">
    <property type="nucleotide sequence ID" value="NZ_JAPQFJ010000019.1"/>
</dbReference>
<evidence type="ECO:0000256" key="16">
    <source>
        <dbReference type="SAM" id="SignalP"/>
    </source>
</evidence>
<dbReference type="PANTHER" id="PTHR32282">
    <property type="entry name" value="BINDING PROTEIN TRANSPEPTIDASE, PUTATIVE-RELATED"/>
    <property type="match status" value="1"/>
</dbReference>
<evidence type="ECO:0000256" key="3">
    <source>
        <dbReference type="ARBA" id="ARBA00022475"/>
    </source>
</evidence>
<dbReference type="Gene3D" id="1.10.3810.10">
    <property type="entry name" value="Biosynthetic peptidoglycan transglycosylase-like"/>
    <property type="match status" value="1"/>
</dbReference>
<evidence type="ECO:0000256" key="6">
    <source>
        <dbReference type="ARBA" id="ARBA00022692"/>
    </source>
</evidence>
<gene>
    <name evidence="18" type="ORF">OW729_15645</name>
</gene>
<comment type="catalytic activity">
    <reaction evidence="15">
        <text>[GlcNAc-(1-&gt;4)-Mur2Ac(oyl-L-Ala-gamma-D-Glu-L-Lys-D-Ala-D-Ala)](n)-di-trans,octa-cis-undecaprenyl diphosphate + beta-D-GlcNAc-(1-&gt;4)-Mur2Ac(oyl-L-Ala-gamma-D-Glu-L-Lys-D-Ala-D-Ala)-di-trans,octa-cis-undecaprenyl diphosphate = [GlcNAc-(1-&gt;4)-Mur2Ac(oyl-L-Ala-gamma-D-Glu-L-Lys-D-Ala-D-Ala)](n+1)-di-trans,octa-cis-undecaprenyl diphosphate + di-trans,octa-cis-undecaprenyl diphosphate + H(+)</text>
        <dbReference type="Rhea" id="RHEA:23708"/>
        <dbReference type="Rhea" id="RHEA-COMP:9602"/>
        <dbReference type="Rhea" id="RHEA-COMP:9603"/>
        <dbReference type="ChEBI" id="CHEBI:15378"/>
        <dbReference type="ChEBI" id="CHEBI:58405"/>
        <dbReference type="ChEBI" id="CHEBI:60033"/>
        <dbReference type="ChEBI" id="CHEBI:78435"/>
        <dbReference type="EC" id="2.4.99.28"/>
    </reaction>
</comment>
<comment type="subcellular location">
    <subcellularLocation>
        <location evidence="1">Cell membrane</location>
        <topology evidence="1">Single-pass type II membrane protein</topology>
    </subcellularLocation>
</comment>
<evidence type="ECO:0000259" key="17">
    <source>
        <dbReference type="Pfam" id="PF00912"/>
    </source>
</evidence>
<evidence type="ECO:0000256" key="8">
    <source>
        <dbReference type="ARBA" id="ARBA00022968"/>
    </source>
</evidence>
<evidence type="ECO:0000256" key="11">
    <source>
        <dbReference type="ARBA" id="ARBA00023136"/>
    </source>
</evidence>
<keyword evidence="16" id="KW-0732">Signal</keyword>
<sequence>MKKVAKFILLGIFIFLLANNSLFKSDNGKYSIKENLKNKISSNTPNYVEIDKIPQDLKNAIISTEDKRFFRHYGFDIVGIGRAFITNIRKGEIKQGGSTITQQLAKNLFLSDEKSYVRKFKELVLAIKLEAKYTKEEILEMYLNVIYYGEGAYGIENASLKFFNKHVWELSLEECAMLAGLPQAPSKYNPNKNFYRAKKRQEVVLKTMYKNGFINKKTMEKLKNKTATFANHIYVAY</sequence>
<feature type="signal peptide" evidence="16">
    <location>
        <begin position="1"/>
        <end position="18"/>
    </location>
</feature>
<keyword evidence="8" id="KW-0735">Signal-anchor</keyword>
<feature type="chain" id="PRO_5047255293" description="Penicillin-binding protein 1A" evidence="16">
    <location>
        <begin position="19"/>
        <end position="237"/>
    </location>
</feature>
<keyword evidence="12" id="KW-0046">Antibiotic resistance</keyword>
<keyword evidence="9" id="KW-0573">Peptidoglycan synthesis</keyword>
<keyword evidence="11" id="KW-0472">Membrane</keyword>